<dbReference type="Gene3D" id="3.10.620.30">
    <property type="match status" value="1"/>
</dbReference>
<dbReference type="PANTHER" id="PTHR35532">
    <property type="entry name" value="SIMILAR TO POLYHYDROXYALKANOATE DEPOLYMERASE"/>
    <property type="match status" value="1"/>
</dbReference>
<reference evidence="3 4" key="1">
    <citation type="submission" date="2018-05" db="EMBL/GenBank/DDBJ databases">
        <title>Marinilabilia rubrum sp. nov., isolated from saltern sediment.</title>
        <authorList>
            <person name="Zhang R."/>
        </authorList>
    </citation>
    <scope>NUCLEOTIDE SEQUENCE [LARGE SCALE GENOMIC DNA]</scope>
    <source>
        <strain evidence="3 4">WTE16</strain>
    </source>
</reference>
<dbReference type="RefSeq" id="WP_109265857.1">
    <property type="nucleotide sequence ID" value="NZ_QEWP01000021.1"/>
</dbReference>
<dbReference type="Proteomes" id="UP000244956">
    <property type="component" value="Unassembled WGS sequence"/>
</dbReference>
<evidence type="ECO:0000313" key="4">
    <source>
        <dbReference type="Proteomes" id="UP000244956"/>
    </source>
</evidence>
<dbReference type="PANTHER" id="PTHR35532:SF5">
    <property type="entry name" value="CARBOHYDRATE-BINDING DOMAIN-CONTAINING PROTEIN"/>
    <property type="match status" value="1"/>
</dbReference>
<keyword evidence="4" id="KW-1185">Reference proteome</keyword>
<name>A0A2U2B4H3_9BACT</name>
<dbReference type="EMBL" id="QEWP01000021">
    <property type="protein sequence ID" value="PWD97953.1"/>
    <property type="molecule type" value="Genomic_DNA"/>
</dbReference>
<feature type="chain" id="PRO_5015508536" evidence="1">
    <location>
        <begin position="26"/>
        <end position="404"/>
    </location>
</feature>
<dbReference type="SUPFAM" id="SSF54001">
    <property type="entry name" value="Cysteine proteinases"/>
    <property type="match status" value="1"/>
</dbReference>
<protein>
    <submittedName>
        <fullName evidence="3">Transglutaminase</fullName>
    </submittedName>
</protein>
<dbReference type="Pfam" id="PF01841">
    <property type="entry name" value="Transglut_core"/>
    <property type="match status" value="1"/>
</dbReference>
<keyword evidence="1" id="KW-0732">Signal</keyword>
<evidence type="ECO:0000259" key="2">
    <source>
        <dbReference type="SMART" id="SM00460"/>
    </source>
</evidence>
<dbReference type="SMART" id="SM00460">
    <property type="entry name" value="TGc"/>
    <property type="match status" value="1"/>
</dbReference>
<comment type="caution">
    <text evidence="3">The sequence shown here is derived from an EMBL/GenBank/DDBJ whole genome shotgun (WGS) entry which is preliminary data.</text>
</comment>
<feature type="signal peptide" evidence="1">
    <location>
        <begin position="1"/>
        <end position="25"/>
    </location>
</feature>
<evidence type="ECO:0000313" key="3">
    <source>
        <dbReference type="EMBL" id="PWD97953.1"/>
    </source>
</evidence>
<dbReference type="InterPro" id="IPR038765">
    <property type="entry name" value="Papain-like_cys_pep_sf"/>
</dbReference>
<evidence type="ECO:0000256" key="1">
    <source>
        <dbReference type="SAM" id="SignalP"/>
    </source>
</evidence>
<dbReference type="PROSITE" id="PS51257">
    <property type="entry name" value="PROKAR_LIPOPROTEIN"/>
    <property type="match status" value="1"/>
</dbReference>
<organism evidence="3 4">
    <name type="scientific">Marinilabilia rubra</name>
    <dbReference type="NCBI Taxonomy" id="2162893"/>
    <lineage>
        <taxon>Bacteria</taxon>
        <taxon>Pseudomonadati</taxon>
        <taxon>Bacteroidota</taxon>
        <taxon>Bacteroidia</taxon>
        <taxon>Marinilabiliales</taxon>
        <taxon>Marinilabiliaceae</taxon>
        <taxon>Marinilabilia</taxon>
    </lineage>
</organism>
<feature type="domain" description="Transglutaminase-like" evidence="2">
    <location>
        <begin position="179"/>
        <end position="238"/>
    </location>
</feature>
<sequence length="404" mass="46119">MGKKLKLSSLLTLVVVLLSTGCTQKYPGVPEKYHTDLDTALQDAGENRVQLNAALTEVPDSQKEAMAFLIANMPQRDLENLSAQFLKDNVKYAYKAREAFSWTKTVPDSIFFNEVLPYASLNERRDNWRKDFYNRFYPYVKDAKSMKTAIDSVNKNIAAEVDVEYNTKREKPDQSPYESMEQNMASCSGLSILLTDAFRAVGIPSRIAGTASWHDDRGNHSWNEVWVDGDWYFTEYYPSGLNKSWFLNDAGKADKNNPKYAVWASSFKKTGNPFPLVWDMSIKYVPAVNVTDRYVQLYREQQKAKVASGELVELEVIMLKNDKCSLVGDDRMAVNVDVFKGDEQIGGGRTSGPTQDMNDFLTLYVDKNSTYTFRYTNANKEIVNIHKEVKEEPVQVRLYMEVEE</sequence>
<gene>
    <name evidence="3" type="ORF">DDZ16_17930</name>
</gene>
<accession>A0A2U2B4H3</accession>
<dbReference type="InterPro" id="IPR002931">
    <property type="entry name" value="Transglutaminase-like"/>
</dbReference>
<dbReference type="OrthoDB" id="9787782at2"/>
<proteinExistence type="predicted"/>
<dbReference type="AlphaFoldDB" id="A0A2U2B4H3"/>